<evidence type="ECO:0000259" key="3">
    <source>
        <dbReference type="Pfam" id="PF17853"/>
    </source>
</evidence>
<dbReference type="Pfam" id="PF13556">
    <property type="entry name" value="HTH_30"/>
    <property type="match status" value="1"/>
</dbReference>
<dbReference type="GO" id="GO:0003677">
    <property type="term" value="F:DNA binding"/>
    <property type="evidence" value="ECO:0007669"/>
    <property type="project" value="UniProtKB-KW"/>
</dbReference>
<dbReference type="STRING" id="1122192.SAMN02745673_00038"/>
<evidence type="ECO:0000259" key="2">
    <source>
        <dbReference type="Pfam" id="PF13556"/>
    </source>
</evidence>
<evidence type="ECO:0000313" key="5">
    <source>
        <dbReference type="Proteomes" id="UP000190637"/>
    </source>
</evidence>
<name>A0A1T4JX43_9ACTN</name>
<gene>
    <name evidence="4" type="ORF">SAMN02745673_00038</name>
</gene>
<sequence>MNGAPGGTGTPVTARDLLALPLPGRVQTLGGAGGLDRVLDRVVPLGADPGSRADSDPAWSRAAVMADLSARPDLRHGHVVDLLLRMCHHRGAHALIVVGETAPALVTRRLADRYRIALLAVTGAAAATVIGEVTVAVHHPQVATARLLVDLARELTRCSGDLERISAVVARALDASFAVHALDGTITGTSPLPRVPAGVVARFRSPAAELVEGRNVVVQPVSVPVGTPQTWLVAERDDAGPQWRDMASRALALAQGEVSAWATARRLRLAEEDRTHGWLLTELVEGGGRIGERWRERAAALGWLVDGRHVGVQIQPVDEGPLEAPALAALEDRLRAAGLDLTGPIGWRGGAAAWFSGAGPSGPAPRADLRDRLAGALAAFSASPAGRPVVAGVGRPSSGPEGIAATLESARAAALRALTRGGTGTVAADSGGGPGRLLVDWYSSADFRGEAARLLRPLAETDDALVPTLAAYFDAAASVTAAARALGVHRNTVMHRLRRIEDLLHVDLSDPDTRLALHLAVRVFPRPFAGQEFVAL</sequence>
<dbReference type="InterPro" id="IPR042070">
    <property type="entry name" value="PucR_C-HTH_sf"/>
</dbReference>
<dbReference type="InterPro" id="IPR051448">
    <property type="entry name" value="CdaR-like_regulators"/>
</dbReference>
<dbReference type="EMBL" id="FUWS01000001">
    <property type="protein sequence ID" value="SJZ34776.1"/>
    <property type="molecule type" value="Genomic_DNA"/>
</dbReference>
<evidence type="ECO:0000256" key="1">
    <source>
        <dbReference type="ARBA" id="ARBA00006754"/>
    </source>
</evidence>
<feature type="domain" description="PucR C-terminal helix-turn-helix" evidence="2">
    <location>
        <begin position="465"/>
        <end position="523"/>
    </location>
</feature>
<keyword evidence="4" id="KW-0238">DNA-binding</keyword>
<protein>
    <submittedName>
        <fullName evidence="4">DNA-binding transcriptional regulator, PucR family</fullName>
    </submittedName>
</protein>
<dbReference type="PANTHER" id="PTHR33744:SF1">
    <property type="entry name" value="DNA-BINDING TRANSCRIPTIONAL ACTIVATOR ADER"/>
    <property type="match status" value="1"/>
</dbReference>
<dbReference type="AlphaFoldDB" id="A0A1T4JX43"/>
<evidence type="ECO:0000313" key="4">
    <source>
        <dbReference type="EMBL" id="SJZ34776.1"/>
    </source>
</evidence>
<keyword evidence="5" id="KW-1185">Reference proteome</keyword>
<dbReference type="InterPro" id="IPR025736">
    <property type="entry name" value="PucR_C-HTH_dom"/>
</dbReference>
<feature type="domain" description="CdaR GGDEF-like" evidence="3">
    <location>
        <begin position="290"/>
        <end position="414"/>
    </location>
</feature>
<dbReference type="Pfam" id="PF17853">
    <property type="entry name" value="GGDEF_2"/>
    <property type="match status" value="1"/>
</dbReference>
<organism evidence="4 5">
    <name type="scientific">Marinactinospora thermotolerans DSM 45154</name>
    <dbReference type="NCBI Taxonomy" id="1122192"/>
    <lineage>
        <taxon>Bacteria</taxon>
        <taxon>Bacillati</taxon>
        <taxon>Actinomycetota</taxon>
        <taxon>Actinomycetes</taxon>
        <taxon>Streptosporangiales</taxon>
        <taxon>Nocardiopsidaceae</taxon>
        <taxon>Marinactinospora</taxon>
    </lineage>
</organism>
<accession>A0A1T4JX43</accession>
<dbReference type="PANTHER" id="PTHR33744">
    <property type="entry name" value="CARBOHYDRATE DIACID REGULATOR"/>
    <property type="match status" value="1"/>
</dbReference>
<dbReference type="RefSeq" id="WP_078759496.1">
    <property type="nucleotide sequence ID" value="NZ_FUWS01000001.1"/>
</dbReference>
<dbReference type="OrthoDB" id="3190266at2"/>
<dbReference type="Proteomes" id="UP000190637">
    <property type="component" value="Unassembled WGS sequence"/>
</dbReference>
<reference evidence="4 5" key="1">
    <citation type="submission" date="2017-02" db="EMBL/GenBank/DDBJ databases">
        <authorList>
            <person name="Peterson S.W."/>
        </authorList>
    </citation>
    <scope>NUCLEOTIDE SEQUENCE [LARGE SCALE GENOMIC DNA]</scope>
    <source>
        <strain evidence="4 5">DSM 45154</strain>
    </source>
</reference>
<proteinExistence type="inferred from homology"/>
<comment type="similarity">
    <text evidence="1">Belongs to the CdaR family.</text>
</comment>
<dbReference type="InterPro" id="IPR041522">
    <property type="entry name" value="CdaR_GGDEF"/>
</dbReference>
<dbReference type="Gene3D" id="1.10.10.2840">
    <property type="entry name" value="PucR C-terminal helix-turn-helix domain"/>
    <property type="match status" value="1"/>
</dbReference>